<dbReference type="InterPro" id="IPR050079">
    <property type="entry name" value="DEAD_box_RNA_helicase"/>
</dbReference>
<dbReference type="AlphaFoldDB" id="A0A2N3Y7C9"/>
<feature type="compositionally biased region" description="Basic and acidic residues" evidence="11">
    <location>
        <begin position="1"/>
        <end position="13"/>
    </location>
</feature>
<organism evidence="14 15">
    <name type="scientific">Saccharopolyspora spinosa</name>
    <dbReference type="NCBI Taxonomy" id="60894"/>
    <lineage>
        <taxon>Bacteria</taxon>
        <taxon>Bacillati</taxon>
        <taxon>Actinomycetota</taxon>
        <taxon>Actinomycetes</taxon>
        <taxon>Pseudonocardiales</taxon>
        <taxon>Pseudonocardiaceae</taxon>
        <taxon>Saccharopolyspora</taxon>
    </lineage>
</organism>
<dbReference type="SUPFAM" id="SSF109604">
    <property type="entry name" value="HD-domain/PDEase-like"/>
    <property type="match status" value="1"/>
</dbReference>
<evidence type="ECO:0000256" key="4">
    <source>
        <dbReference type="ARBA" id="ARBA00022723"/>
    </source>
</evidence>
<evidence type="ECO:0000256" key="5">
    <source>
        <dbReference type="ARBA" id="ARBA00022741"/>
    </source>
</evidence>
<comment type="similarity">
    <text evidence="2">In the central section; belongs to the CRISPR-associated helicase Cas3 family.</text>
</comment>
<dbReference type="InterPro" id="IPR027417">
    <property type="entry name" value="P-loop_NTPase"/>
</dbReference>
<comment type="caution">
    <text evidence="14">The sequence shown here is derived from an EMBL/GenBank/DDBJ whole genome shotgun (WGS) entry which is preliminary data.</text>
</comment>
<dbReference type="NCBIfam" id="TIGR01587">
    <property type="entry name" value="cas3_core"/>
    <property type="match status" value="1"/>
</dbReference>
<dbReference type="Pfam" id="PF18019">
    <property type="entry name" value="Cas3_HD"/>
    <property type="match status" value="1"/>
</dbReference>
<dbReference type="PANTHER" id="PTHR47959">
    <property type="entry name" value="ATP-DEPENDENT RNA HELICASE RHLE-RELATED"/>
    <property type="match status" value="1"/>
</dbReference>
<dbReference type="OrthoDB" id="9810236at2"/>
<dbReference type="InterPro" id="IPR001650">
    <property type="entry name" value="Helicase_C-like"/>
</dbReference>
<dbReference type="GO" id="GO:0051607">
    <property type="term" value="P:defense response to virus"/>
    <property type="evidence" value="ECO:0007669"/>
    <property type="project" value="UniProtKB-KW"/>
</dbReference>
<evidence type="ECO:0000256" key="9">
    <source>
        <dbReference type="ARBA" id="ARBA00023118"/>
    </source>
</evidence>
<protein>
    <submittedName>
        <fullName evidence="14">CRISPR-associated Cas3 family helicase</fullName>
    </submittedName>
</protein>
<dbReference type="Gene3D" id="1.10.3210.30">
    <property type="match status" value="1"/>
</dbReference>
<keyword evidence="3" id="KW-0540">Nuclease</keyword>
<keyword evidence="9" id="KW-0051">Antiviral defense</keyword>
<evidence type="ECO:0000256" key="6">
    <source>
        <dbReference type="ARBA" id="ARBA00022801"/>
    </source>
</evidence>
<evidence type="ECO:0000256" key="7">
    <source>
        <dbReference type="ARBA" id="ARBA00022806"/>
    </source>
</evidence>
<dbReference type="RefSeq" id="WP_083822106.1">
    <property type="nucleotide sequence ID" value="NZ_CP061007.1"/>
</dbReference>
<feature type="domain" description="HD Cas3-type" evidence="13">
    <location>
        <begin position="25"/>
        <end position="244"/>
    </location>
</feature>
<dbReference type="PROSITE" id="PS51643">
    <property type="entry name" value="HD_CAS3"/>
    <property type="match status" value="1"/>
</dbReference>
<dbReference type="PROSITE" id="PS51192">
    <property type="entry name" value="HELICASE_ATP_BIND_1"/>
    <property type="match status" value="1"/>
</dbReference>
<evidence type="ECO:0000256" key="8">
    <source>
        <dbReference type="ARBA" id="ARBA00022840"/>
    </source>
</evidence>
<dbReference type="Pfam" id="PF00270">
    <property type="entry name" value="DEAD"/>
    <property type="match status" value="1"/>
</dbReference>
<dbReference type="SUPFAM" id="SSF52540">
    <property type="entry name" value="P-loop containing nucleoside triphosphate hydrolases"/>
    <property type="match status" value="1"/>
</dbReference>
<name>A0A2N3Y7C9_SACSN</name>
<keyword evidence="7" id="KW-0347">Helicase</keyword>
<keyword evidence="4" id="KW-0479">Metal-binding</keyword>
<comment type="similarity">
    <text evidence="10">Belongs to the DEAD box helicase family.</text>
</comment>
<dbReference type="GO" id="GO:0005829">
    <property type="term" value="C:cytosol"/>
    <property type="evidence" value="ECO:0007669"/>
    <property type="project" value="TreeGrafter"/>
</dbReference>
<dbReference type="Pfam" id="PF22590">
    <property type="entry name" value="Cas3-like_C_2"/>
    <property type="match status" value="1"/>
</dbReference>
<dbReference type="EMBL" id="PJNB01000001">
    <property type="protein sequence ID" value="PKW18793.1"/>
    <property type="molecule type" value="Genomic_DNA"/>
</dbReference>
<feature type="region of interest" description="Disordered" evidence="11">
    <location>
        <begin position="1"/>
        <end position="30"/>
    </location>
</feature>
<sequence>MTGPRGDESREFTDIWAKSPDADGPSGVGESLTVHSDTTLGAAVAVADRVGRLRGVPDWFWHAVVLAALLHDFGKIDPGFQLQVRHPGSKKYAWRQRHEVLSLGAVGVLLPERSELRLWVAAAVATHHRPLINQHKPEREILEPHLAEEGEPLEGRFTVTDDRDVLRALLRWFAGRAAVHGLLHEVPDLAAVTAGDVLAAVGELLAELDTRWGLYPSTAQAPAAASPGLPLVLLQGAVTLADHVASAHGELLTTHPVDAFTTTFLRSLTAGADIVDGQRVLHTHQQHARAAKRAHLLLRAPTGSGKTEAGTMWAEEAVRQIAQLRGGRPRLLYVLPYLASINAMSDRFRAVCPGEVGVLHSKAGVYHLHRLGEDVDDAPARALEAVDATRLHRQLMRVTTPYQLLRAAFAGVTDSATLLDSANSVFLFDELHAYEPRRLGMILAMMRLWSHDLGGRIGVLSATLPDRFAGLLEDTLGHDTVEEIDGFATTTAPPRHRLKLGDEHLTSPNTFERIADDLQDGHAVLVVANNIADAITIYEQLRDLAPARDEAGIPAAWLLHARFENGDRARVETEITKWFASTGAAPRPGLLVATQAAEVSLDVDLTVLHTSGATIEALLQRFGRINRRGLRPPASVWVYEPDYRTARGNQVRADGVYDPEPTRNTWELLSAHGDGGVLDESETQAWLNKLYTSDWGDTWEKQVRDFRDEFTRAFLTYTEPFTDRSHLKTQFFAQFDGFEAIRRDRVDDYLHKLRQGKTGEGRLLASSFHIPLPDHCRRHAEFSKDLGIHVIDGVYDQTTGLTEILGTTDYQPGEIL</sequence>
<dbReference type="GO" id="GO:0016787">
    <property type="term" value="F:hydrolase activity"/>
    <property type="evidence" value="ECO:0007669"/>
    <property type="project" value="UniProtKB-KW"/>
</dbReference>
<comment type="similarity">
    <text evidence="1">In the N-terminal section; belongs to the CRISPR-associated nuclease Cas3-HD family.</text>
</comment>
<dbReference type="GO" id="GO:0046872">
    <property type="term" value="F:metal ion binding"/>
    <property type="evidence" value="ECO:0007669"/>
    <property type="project" value="UniProtKB-KW"/>
</dbReference>
<dbReference type="SMART" id="SM00490">
    <property type="entry name" value="HELICc"/>
    <property type="match status" value="1"/>
</dbReference>
<dbReference type="GO" id="GO:0004518">
    <property type="term" value="F:nuclease activity"/>
    <property type="evidence" value="ECO:0007669"/>
    <property type="project" value="UniProtKB-KW"/>
</dbReference>
<evidence type="ECO:0000256" key="2">
    <source>
        <dbReference type="ARBA" id="ARBA00009046"/>
    </source>
</evidence>
<dbReference type="Proteomes" id="UP000233786">
    <property type="component" value="Unassembled WGS sequence"/>
</dbReference>
<keyword evidence="15" id="KW-1185">Reference proteome</keyword>
<keyword evidence="8" id="KW-0067">ATP-binding</keyword>
<dbReference type="InterPro" id="IPR006483">
    <property type="entry name" value="CRISPR-assoc_Cas3_HD"/>
</dbReference>
<dbReference type="InterPro" id="IPR006474">
    <property type="entry name" value="Helicase_Cas3_CRISPR-ass_core"/>
</dbReference>
<dbReference type="GO" id="GO:0003724">
    <property type="term" value="F:RNA helicase activity"/>
    <property type="evidence" value="ECO:0007669"/>
    <property type="project" value="TreeGrafter"/>
</dbReference>
<dbReference type="GO" id="GO:0005524">
    <property type="term" value="F:ATP binding"/>
    <property type="evidence" value="ECO:0007669"/>
    <property type="project" value="UniProtKB-KW"/>
</dbReference>
<reference evidence="14" key="1">
    <citation type="submission" date="2017-12" db="EMBL/GenBank/DDBJ databases">
        <title>Sequencing the genomes of 1000 Actinobacteria strains.</title>
        <authorList>
            <person name="Klenk H.-P."/>
        </authorList>
    </citation>
    <scope>NUCLEOTIDE SEQUENCE [LARGE SCALE GENOMIC DNA]</scope>
    <source>
        <strain evidence="14">DSM 44228</strain>
    </source>
</reference>
<evidence type="ECO:0000256" key="3">
    <source>
        <dbReference type="ARBA" id="ARBA00022722"/>
    </source>
</evidence>
<dbReference type="Gene3D" id="3.40.50.300">
    <property type="entry name" value="P-loop containing nucleotide triphosphate hydrolases"/>
    <property type="match status" value="2"/>
</dbReference>
<dbReference type="PANTHER" id="PTHR47959:SF16">
    <property type="entry name" value="CRISPR-ASSOCIATED NUCLEASE_HELICASE CAS3-RELATED"/>
    <property type="match status" value="1"/>
</dbReference>
<keyword evidence="6" id="KW-0378">Hydrolase</keyword>
<gene>
    <name evidence="14" type="ORF">A8926_6921</name>
</gene>
<evidence type="ECO:0000259" key="12">
    <source>
        <dbReference type="PROSITE" id="PS51192"/>
    </source>
</evidence>
<keyword evidence="5" id="KW-0547">Nucleotide-binding</keyword>
<dbReference type="SMART" id="SM00487">
    <property type="entry name" value="DEXDc"/>
    <property type="match status" value="1"/>
</dbReference>
<dbReference type="STRING" id="994479.GCA_000194155_04941"/>
<evidence type="ECO:0000256" key="10">
    <source>
        <dbReference type="ARBA" id="ARBA00038437"/>
    </source>
</evidence>
<dbReference type="InterPro" id="IPR014001">
    <property type="entry name" value="Helicase_ATP-bd"/>
</dbReference>
<evidence type="ECO:0000313" key="15">
    <source>
        <dbReference type="Proteomes" id="UP000233786"/>
    </source>
</evidence>
<evidence type="ECO:0000259" key="13">
    <source>
        <dbReference type="PROSITE" id="PS51643"/>
    </source>
</evidence>
<dbReference type="InterPro" id="IPR011545">
    <property type="entry name" value="DEAD/DEAH_box_helicase_dom"/>
</dbReference>
<dbReference type="InterPro" id="IPR038257">
    <property type="entry name" value="CRISPR-assoc_Cas3_HD_sf"/>
</dbReference>
<dbReference type="CDD" id="cd09641">
    <property type="entry name" value="Cas3''_I"/>
    <property type="match status" value="1"/>
</dbReference>
<proteinExistence type="inferred from homology"/>
<feature type="domain" description="Helicase ATP-binding" evidence="12">
    <location>
        <begin position="287"/>
        <end position="482"/>
    </location>
</feature>
<evidence type="ECO:0000256" key="11">
    <source>
        <dbReference type="SAM" id="MobiDB-lite"/>
    </source>
</evidence>
<dbReference type="GO" id="GO:0003676">
    <property type="term" value="F:nucleic acid binding"/>
    <property type="evidence" value="ECO:0007669"/>
    <property type="project" value="InterPro"/>
</dbReference>
<dbReference type="InterPro" id="IPR054712">
    <property type="entry name" value="Cas3-like_dom"/>
</dbReference>
<evidence type="ECO:0000256" key="1">
    <source>
        <dbReference type="ARBA" id="ARBA00006847"/>
    </source>
</evidence>
<dbReference type="NCBIfam" id="TIGR01596">
    <property type="entry name" value="cas3_HD"/>
    <property type="match status" value="1"/>
</dbReference>
<evidence type="ECO:0000313" key="14">
    <source>
        <dbReference type="EMBL" id="PKW18793.1"/>
    </source>
</evidence>
<accession>A0A2N3Y7C9</accession>